<dbReference type="PANTHER" id="PTHR30529">
    <property type="entry name" value="CYTOCHROME B561"/>
    <property type="match status" value="1"/>
</dbReference>
<protein>
    <recommendedName>
        <fullName evidence="14">Cytochrome b561 bacterial/Ni-hydrogenase domain-containing protein</fullName>
    </recommendedName>
</protein>
<comment type="subcellular location">
    <subcellularLocation>
        <location evidence="2">Cell membrane</location>
        <topology evidence="2">Multi-pass membrane protein</topology>
    </subcellularLocation>
</comment>
<keyword evidence="9 13" id="KW-1133">Transmembrane helix</keyword>
<evidence type="ECO:0000259" key="14">
    <source>
        <dbReference type="Pfam" id="PF01292"/>
    </source>
</evidence>
<evidence type="ECO:0000256" key="6">
    <source>
        <dbReference type="ARBA" id="ARBA00022692"/>
    </source>
</evidence>
<evidence type="ECO:0000256" key="8">
    <source>
        <dbReference type="ARBA" id="ARBA00022982"/>
    </source>
</evidence>
<sequence>MQAERGPRYSGVAMLLHWLIAVAVIVNWQLAENARDGDNLMQLHAATGITILALTVLRILWRLVHRPPPLAPTLHRWERVLAHVTHAVFYILLIALPLLGWIGYSVEGKGIDVFGLLRVGALPVQQGGHDAAEGVFEIHETLGSAMIYLIGLHIVGALKHTLWDKDGNLWRMLPFGTPKA</sequence>
<gene>
    <name evidence="15" type="ORF">GCM10011515_05750</name>
</gene>
<evidence type="ECO:0000256" key="2">
    <source>
        <dbReference type="ARBA" id="ARBA00004651"/>
    </source>
</evidence>
<evidence type="ECO:0000256" key="12">
    <source>
        <dbReference type="ARBA" id="ARBA00037975"/>
    </source>
</evidence>
<evidence type="ECO:0000256" key="7">
    <source>
        <dbReference type="ARBA" id="ARBA00022723"/>
    </source>
</evidence>
<dbReference type="InterPro" id="IPR052168">
    <property type="entry name" value="Cytochrome_b561_oxidase"/>
</dbReference>
<evidence type="ECO:0000256" key="5">
    <source>
        <dbReference type="ARBA" id="ARBA00022617"/>
    </source>
</evidence>
<keyword evidence="6 13" id="KW-0812">Transmembrane</keyword>
<comment type="similarity">
    <text evidence="12">Belongs to the cytochrome b561 family.</text>
</comment>
<keyword evidence="3" id="KW-0813">Transport</keyword>
<dbReference type="SUPFAM" id="SSF81342">
    <property type="entry name" value="Transmembrane di-heme cytochromes"/>
    <property type="match status" value="1"/>
</dbReference>
<reference evidence="16" key="1">
    <citation type="journal article" date="2019" name="Int. J. Syst. Evol. Microbiol.">
        <title>The Global Catalogue of Microorganisms (GCM) 10K type strain sequencing project: providing services to taxonomists for standard genome sequencing and annotation.</title>
        <authorList>
            <consortium name="The Broad Institute Genomics Platform"/>
            <consortium name="The Broad Institute Genome Sequencing Center for Infectious Disease"/>
            <person name="Wu L."/>
            <person name="Ma J."/>
        </authorList>
    </citation>
    <scope>NUCLEOTIDE SEQUENCE [LARGE SCALE GENOMIC DNA]</scope>
    <source>
        <strain evidence="16">CGMCC 1.15959</strain>
    </source>
</reference>
<evidence type="ECO:0000256" key="11">
    <source>
        <dbReference type="ARBA" id="ARBA00023136"/>
    </source>
</evidence>
<dbReference type="InterPro" id="IPR011577">
    <property type="entry name" value="Cyt_b561_bac/Ni-Hgenase"/>
</dbReference>
<keyword evidence="7" id="KW-0479">Metal-binding</keyword>
<dbReference type="RefSeq" id="WP_188643752.1">
    <property type="nucleotide sequence ID" value="NZ_BMKL01000001.1"/>
</dbReference>
<feature type="transmembrane region" description="Helical" evidence="13">
    <location>
        <begin position="43"/>
        <end position="61"/>
    </location>
</feature>
<feature type="transmembrane region" description="Helical" evidence="13">
    <location>
        <begin position="145"/>
        <end position="163"/>
    </location>
</feature>
<evidence type="ECO:0000256" key="1">
    <source>
        <dbReference type="ARBA" id="ARBA00001970"/>
    </source>
</evidence>
<comment type="caution">
    <text evidence="15">The sequence shown here is derived from an EMBL/GenBank/DDBJ whole genome shotgun (WGS) entry which is preliminary data.</text>
</comment>
<feature type="transmembrane region" description="Helical" evidence="13">
    <location>
        <begin position="81"/>
        <end position="104"/>
    </location>
</feature>
<evidence type="ECO:0000256" key="3">
    <source>
        <dbReference type="ARBA" id="ARBA00022448"/>
    </source>
</evidence>
<dbReference type="Proteomes" id="UP000619041">
    <property type="component" value="Unassembled WGS sequence"/>
</dbReference>
<evidence type="ECO:0000256" key="13">
    <source>
        <dbReference type="SAM" id="Phobius"/>
    </source>
</evidence>
<dbReference type="Pfam" id="PF01292">
    <property type="entry name" value="Ni_hydr_CYTB"/>
    <property type="match status" value="1"/>
</dbReference>
<keyword evidence="5" id="KW-0349">Heme</keyword>
<accession>A0ABQ1S469</accession>
<name>A0ABQ1S469_9SPHN</name>
<keyword evidence="11 13" id="KW-0472">Membrane</keyword>
<keyword evidence="4" id="KW-1003">Cell membrane</keyword>
<dbReference type="InterPro" id="IPR016174">
    <property type="entry name" value="Di-haem_cyt_TM"/>
</dbReference>
<keyword evidence="16" id="KW-1185">Reference proteome</keyword>
<evidence type="ECO:0000256" key="10">
    <source>
        <dbReference type="ARBA" id="ARBA00023004"/>
    </source>
</evidence>
<keyword evidence="10" id="KW-0408">Iron</keyword>
<evidence type="ECO:0000313" key="16">
    <source>
        <dbReference type="Proteomes" id="UP000619041"/>
    </source>
</evidence>
<feature type="domain" description="Cytochrome b561 bacterial/Ni-hydrogenase" evidence="14">
    <location>
        <begin position="8"/>
        <end position="174"/>
    </location>
</feature>
<feature type="transmembrane region" description="Helical" evidence="13">
    <location>
        <begin position="12"/>
        <end position="31"/>
    </location>
</feature>
<organism evidence="15 16">
    <name type="scientific">Tsuneonella deserti</name>
    <dbReference type="NCBI Taxonomy" id="2035528"/>
    <lineage>
        <taxon>Bacteria</taxon>
        <taxon>Pseudomonadati</taxon>
        <taxon>Pseudomonadota</taxon>
        <taxon>Alphaproteobacteria</taxon>
        <taxon>Sphingomonadales</taxon>
        <taxon>Erythrobacteraceae</taxon>
        <taxon>Tsuneonella</taxon>
    </lineage>
</organism>
<dbReference type="EMBL" id="BMKL01000001">
    <property type="protein sequence ID" value="GGD88941.1"/>
    <property type="molecule type" value="Genomic_DNA"/>
</dbReference>
<comment type="cofactor">
    <cofactor evidence="1">
        <name>heme b</name>
        <dbReference type="ChEBI" id="CHEBI:60344"/>
    </cofactor>
</comment>
<proteinExistence type="inferred from homology"/>
<evidence type="ECO:0000313" key="15">
    <source>
        <dbReference type="EMBL" id="GGD88941.1"/>
    </source>
</evidence>
<keyword evidence="8" id="KW-0249">Electron transport</keyword>
<evidence type="ECO:0000256" key="4">
    <source>
        <dbReference type="ARBA" id="ARBA00022475"/>
    </source>
</evidence>
<dbReference type="PANTHER" id="PTHR30529:SF1">
    <property type="entry name" value="CYTOCHROME B561 HOMOLOG 2"/>
    <property type="match status" value="1"/>
</dbReference>
<evidence type="ECO:0000256" key="9">
    <source>
        <dbReference type="ARBA" id="ARBA00022989"/>
    </source>
</evidence>